<dbReference type="InterPro" id="IPR038233">
    <property type="entry name" value="Colicin_D/E5_nuclease"/>
</dbReference>
<accession>A0A518X9H7</accession>
<evidence type="ECO:0000313" key="1">
    <source>
        <dbReference type="EMBL" id="QDY40834.1"/>
    </source>
</evidence>
<proteinExistence type="predicted"/>
<dbReference type="Proteomes" id="UP000319411">
    <property type="component" value="Chromosome"/>
</dbReference>
<dbReference type="GO" id="GO:0004540">
    <property type="term" value="F:RNA nuclease activity"/>
    <property type="evidence" value="ECO:0007669"/>
    <property type="project" value="InterPro"/>
</dbReference>
<organism evidence="1 2">
    <name type="scientific">Candidatus Pantoea soli</name>
    <dbReference type="NCBI Taxonomy" id="3098669"/>
    <lineage>
        <taxon>Bacteria</taxon>
        <taxon>Pseudomonadati</taxon>
        <taxon>Pseudomonadota</taxon>
        <taxon>Gammaproteobacteria</taxon>
        <taxon>Enterobacterales</taxon>
        <taxon>Erwiniaceae</taxon>
        <taxon>Pantoea</taxon>
    </lineage>
</organism>
<dbReference type="OrthoDB" id="6004892at2"/>
<dbReference type="SUPFAM" id="SSF102824">
    <property type="entry name" value="Colicin D/E5 nuclease domain"/>
    <property type="match status" value="1"/>
</dbReference>
<dbReference type="InterPro" id="IPR037178">
    <property type="entry name" value="ColicinD_C_sf"/>
</dbReference>
<protein>
    <submittedName>
        <fullName evidence="1">Uncharacterized protein</fullName>
    </submittedName>
</protein>
<reference evidence="1 2" key="1">
    <citation type="submission" date="2018-10" db="EMBL/GenBank/DDBJ databases">
        <title>Genome Sequencing of Pantoea dispersa DSM 32899.</title>
        <authorList>
            <person name="Nawrath M."/>
            <person name="Ottenheim C."/>
            <person name="Wilm A."/>
            <person name="Zimmermann W."/>
            <person name="Wu J.C."/>
        </authorList>
    </citation>
    <scope>NUCLEOTIDE SEQUENCE [LARGE SCALE GENOMIC DNA]</scope>
    <source>
        <strain evidence="1 2">DSM 32899</strain>
    </source>
</reference>
<keyword evidence="2" id="KW-1185">Reference proteome</keyword>
<dbReference type="Gene3D" id="3.10.450.200">
    <property type="match status" value="1"/>
</dbReference>
<dbReference type="AlphaFoldDB" id="A0A518X9H7"/>
<dbReference type="EMBL" id="CP032702">
    <property type="protein sequence ID" value="QDY40834.1"/>
    <property type="molecule type" value="Genomic_DNA"/>
</dbReference>
<name>A0A518X9H7_9GAMM</name>
<evidence type="ECO:0000313" key="2">
    <source>
        <dbReference type="Proteomes" id="UP000319411"/>
    </source>
</evidence>
<dbReference type="KEGG" id="pdis:D8B20_02445"/>
<gene>
    <name evidence="1" type="ORF">D8B20_02445</name>
</gene>
<sequence>MKVVSNPGGRSYHYYNPETKLNVMTKTDGNFISGWKLSDTQSSDLIGNGNVF</sequence>